<proteinExistence type="predicted"/>
<dbReference type="Gene3D" id="3.40.50.720">
    <property type="entry name" value="NAD(P)-binding Rossmann-like Domain"/>
    <property type="match status" value="1"/>
</dbReference>
<dbReference type="SMART" id="SM00881">
    <property type="entry name" value="CoA_binding"/>
    <property type="match status" value="1"/>
</dbReference>
<dbReference type="eggNOG" id="COG1832">
    <property type="taxonomic scope" value="Bacteria"/>
</dbReference>
<evidence type="ECO:0000259" key="1">
    <source>
        <dbReference type="SMART" id="SM00881"/>
    </source>
</evidence>
<gene>
    <name evidence="2" type="ordered locus">AXY_13520</name>
</gene>
<dbReference type="RefSeq" id="WP_015010088.1">
    <property type="nucleotide sequence ID" value="NC_018704.1"/>
</dbReference>
<feature type="domain" description="CoA-binding" evidence="1">
    <location>
        <begin position="14"/>
        <end position="107"/>
    </location>
</feature>
<accession>K0IYG3</accession>
<name>K0IYG3_AMPXN</name>
<dbReference type="Pfam" id="PF13380">
    <property type="entry name" value="CoA_binding_2"/>
    <property type="match status" value="1"/>
</dbReference>
<organism evidence="2 3">
    <name type="scientific">Amphibacillus xylanus (strain ATCC 51415 / DSM 6626 / JCM 7361 / LMG 17667 / NBRC 15112 / Ep01)</name>
    <dbReference type="NCBI Taxonomy" id="698758"/>
    <lineage>
        <taxon>Bacteria</taxon>
        <taxon>Bacillati</taxon>
        <taxon>Bacillota</taxon>
        <taxon>Bacilli</taxon>
        <taxon>Bacillales</taxon>
        <taxon>Bacillaceae</taxon>
        <taxon>Amphibacillus</taxon>
    </lineage>
</organism>
<dbReference type="AlphaFoldDB" id="K0IYG3"/>
<dbReference type="EMBL" id="AP012050">
    <property type="protein sequence ID" value="BAM47484.1"/>
    <property type="molecule type" value="Genomic_DNA"/>
</dbReference>
<dbReference type="HOGENOM" id="CLU_112567_0_0_9"/>
<dbReference type="SUPFAM" id="SSF51735">
    <property type="entry name" value="NAD(P)-binding Rossmann-fold domains"/>
    <property type="match status" value="1"/>
</dbReference>
<sequence length="137" mass="15827">MKPYYPNPNKLKEIFNNTKTIAVVGLSDNEERTSYKISKYMQDFGFKIIPVNPKVDEVLGEKAYTSLAEIPVPVDIVNIFRRSEFLAGIAKEAKEINPKVFWAQKGIVDESVYETYKDDFSIVMDRCIYVEYLNVNK</sequence>
<evidence type="ECO:0000313" key="2">
    <source>
        <dbReference type="EMBL" id="BAM47484.1"/>
    </source>
</evidence>
<dbReference type="InterPro" id="IPR036291">
    <property type="entry name" value="NAD(P)-bd_dom_sf"/>
</dbReference>
<dbReference type="OrthoDB" id="9804695at2"/>
<keyword evidence="3" id="KW-1185">Reference proteome</keyword>
<protein>
    <submittedName>
        <fullName evidence="2">Putative CoA-binding protein</fullName>
    </submittedName>
</protein>
<dbReference type="PANTHER" id="PTHR33303">
    <property type="entry name" value="CYTOPLASMIC PROTEIN-RELATED"/>
    <property type="match status" value="1"/>
</dbReference>
<dbReference type="Proteomes" id="UP000006294">
    <property type="component" value="Chromosome"/>
</dbReference>
<dbReference type="PATRIC" id="fig|698758.3.peg.1350"/>
<dbReference type="KEGG" id="axl:AXY_13520"/>
<reference evidence="2 3" key="1">
    <citation type="submission" date="2011-01" db="EMBL/GenBank/DDBJ databases">
        <title>Whole genome sequence of Amphibacillus xylinus NBRC 15112.</title>
        <authorList>
            <person name="Nakazawa H."/>
            <person name="Katano Y."/>
            <person name="Nakamura S."/>
            <person name="Sasagawa M."/>
            <person name="Fukada J."/>
            <person name="Arai T."/>
            <person name="Sasakura N."/>
            <person name="Mochizuki D."/>
            <person name="Hosoyama A."/>
            <person name="Harada K."/>
            <person name="Horikawa H."/>
            <person name="Kato Y."/>
            <person name="Harada T."/>
            <person name="Sasaki K."/>
            <person name="Sekiguchi M."/>
            <person name="Hodoyama M."/>
            <person name="Nishiko R."/>
            <person name="Narita H."/>
            <person name="Hanamaki A."/>
            <person name="Hata C."/>
            <person name="Konno Y."/>
            <person name="Niimura Y."/>
            <person name="Yamazaki S."/>
            <person name="Fujita N."/>
        </authorList>
    </citation>
    <scope>NUCLEOTIDE SEQUENCE [LARGE SCALE GENOMIC DNA]</scope>
    <source>
        <strain evidence="3">ATCC 51415 / DSM 6626 / JCM 7361 / LMG 17667 / NBRC 15112 / Ep01</strain>
    </source>
</reference>
<dbReference type="InterPro" id="IPR003781">
    <property type="entry name" value="CoA-bd"/>
</dbReference>
<evidence type="ECO:0000313" key="3">
    <source>
        <dbReference type="Proteomes" id="UP000006294"/>
    </source>
</evidence>
<dbReference type="PANTHER" id="PTHR33303:SF2">
    <property type="entry name" value="COA-BINDING DOMAIN-CONTAINING PROTEIN"/>
    <property type="match status" value="1"/>
</dbReference>
<dbReference type="STRING" id="698758.AXY_13520"/>